<feature type="domain" description="GGDEF" evidence="1">
    <location>
        <begin position="52"/>
        <end position="101"/>
    </location>
</feature>
<organism evidence="2 3">
    <name type="scientific">Legionella santicrucis</name>
    <dbReference type="NCBI Taxonomy" id="45074"/>
    <lineage>
        <taxon>Bacteria</taxon>
        <taxon>Pseudomonadati</taxon>
        <taxon>Pseudomonadota</taxon>
        <taxon>Gammaproteobacteria</taxon>
        <taxon>Legionellales</taxon>
        <taxon>Legionellaceae</taxon>
        <taxon>Legionella</taxon>
    </lineage>
</organism>
<dbReference type="EMBL" id="LNYU01000087">
    <property type="protein sequence ID" value="KTD54792.1"/>
    <property type="molecule type" value="Genomic_DNA"/>
</dbReference>
<dbReference type="SUPFAM" id="SSF55073">
    <property type="entry name" value="Nucleotide cyclase"/>
    <property type="match status" value="1"/>
</dbReference>
<dbReference type="InterPro" id="IPR029787">
    <property type="entry name" value="Nucleotide_cyclase"/>
</dbReference>
<dbReference type="InterPro" id="IPR043128">
    <property type="entry name" value="Rev_trsase/Diguanyl_cyclase"/>
</dbReference>
<comment type="caution">
    <text evidence="2">The sequence shown here is derived from an EMBL/GenBank/DDBJ whole genome shotgun (WGS) entry which is preliminary data.</text>
</comment>
<reference evidence="2 3" key="1">
    <citation type="submission" date="2015-11" db="EMBL/GenBank/DDBJ databases">
        <title>Genomic analysis of 38 Legionella species identifies large and diverse effector repertoires.</title>
        <authorList>
            <person name="Burstein D."/>
            <person name="Amaro F."/>
            <person name="Zusman T."/>
            <person name="Lifshitz Z."/>
            <person name="Cohen O."/>
            <person name="Gilbert J.A."/>
            <person name="Pupko T."/>
            <person name="Shuman H.A."/>
            <person name="Segal G."/>
        </authorList>
    </citation>
    <scope>NUCLEOTIDE SEQUENCE [LARGE SCALE GENOMIC DNA]</scope>
    <source>
        <strain evidence="2 3">SC-63-C7</strain>
    </source>
</reference>
<dbReference type="AlphaFoldDB" id="A0A0W0YCV5"/>
<dbReference type="STRING" id="45074.Lsan_3441"/>
<proteinExistence type="predicted"/>
<evidence type="ECO:0000259" key="1">
    <source>
        <dbReference type="Pfam" id="PF00990"/>
    </source>
</evidence>
<keyword evidence="3" id="KW-1185">Reference proteome</keyword>
<dbReference type="InterPro" id="IPR000160">
    <property type="entry name" value="GGDEF_dom"/>
</dbReference>
<protein>
    <submittedName>
        <fullName evidence="2">Response regulator PleD</fullName>
    </submittedName>
</protein>
<dbReference type="Proteomes" id="UP000054703">
    <property type="component" value="Unassembled WGS sequence"/>
</dbReference>
<sequence length="108" mass="12473">MLKCPLKVNGYNVGVICLIDDKPKSKNEIDQNIVYDLAQMVEMDLKQIQISITDELTSLSNRRGFLKLAGYLFQKCQSENQIFTLLFFDLDKFSILTINLGMRKVTKY</sequence>
<dbReference type="Gene3D" id="3.30.70.270">
    <property type="match status" value="1"/>
</dbReference>
<evidence type="ECO:0000313" key="2">
    <source>
        <dbReference type="EMBL" id="KTD54792.1"/>
    </source>
</evidence>
<dbReference type="Pfam" id="PF00990">
    <property type="entry name" value="GGDEF"/>
    <property type="match status" value="1"/>
</dbReference>
<name>A0A0W0YCV5_9GAMM</name>
<dbReference type="PATRIC" id="fig|45074.5.peg.3697"/>
<evidence type="ECO:0000313" key="3">
    <source>
        <dbReference type="Proteomes" id="UP000054703"/>
    </source>
</evidence>
<gene>
    <name evidence="2" type="ORF">Lsan_3441</name>
</gene>
<accession>A0A0W0YCV5</accession>